<dbReference type="EMBL" id="FOAF01000006">
    <property type="protein sequence ID" value="SEM00934.1"/>
    <property type="molecule type" value="Genomic_DNA"/>
</dbReference>
<sequence>MKIMIKITLAVMIVIAVSTSSTNASMKDSIKQTATDVLGRYIETVVYGIVENIGELFSDQFRQRTTANGKVITHTKSQLINFIKKHQHIEQDCITSSAVLEQNDGCSIAKVEMKYLEFTRIDYLMLSPEGKKWKVNQIVTTFRDNKTDVSEQP</sequence>
<proteinExistence type="predicted"/>
<evidence type="ECO:0000313" key="3">
    <source>
        <dbReference type="Proteomes" id="UP000199421"/>
    </source>
</evidence>
<gene>
    <name evidence="2" type="ORF">SAMN05661044_03965</name>
</gene>
<dbReference type="Pfam" id="PF12893">
    <property type="entry name" value="Lumazine_bd_2"/>
    <property type="match status" value="1"/>
</dbReference>
<reference evidence="3" key="1">
    <citation type="submission" date="2016-10" db="EMBL/GenBank/DDBJ databases">
        <authorList>
            <person name="Varghese N."/>
            <person name="Submissions S."/>
        </authorList>
    </citation>
    <scope>NUCLEOTIDE SEQUENCE [LARGE SCALE GENOMIC DNA]</scope>
    <source>
        <strain evidence="3">DSM 18733</strain>
    </source>
</reference>
<organism evidence="2 3">
    <name type="scientific">Olivibacter domesticus</name>
    <name type="common">Pseudosphingobacterium domesticum</name>
    <dbReference type="NCBI Taxonomy" id="407022"/>
    <lineage>
        <taxon>Bacteria</taxon>
        <taxon>Pseudomonadati</taxon>
        <taxon>Bacteroidota</taxon>
        <taxon>Sphingobacteriia</taxon>
        <taxon>Sphingobacteriales</taxon>
        <taxon>Sphingobacteriaceae</taxon>
        <taxon>Olivibacter</taxon>
    </lineage>
</organism>
<name>A0A1H7UVR0_OLID1</name>
<dbReference type="InterPro" id="IPR039437">
    <property type="entry name" value="FrzH/put_lumazine-bd"/>
</dbReference>
<dbReference type="InterPro" id="IPR032710">
    <property type="entry name" value="NTF2-like_dom_sf"/>
</dbReference>
<feature type="signal peptide" evidence="1">
    <location>
        <begin position="1"/>
        <end position="24"/>
    </location>
</feature>
<evidence type="ECO:0000256" key="1">
    <source>
        <dbReference type="SAM" id="SignalP"/>
    </source>
</evidence>
<evidence type="ECO:0000313" key="2">
    <source>
        <dbReference type="EMBL" id="SEM00934.1"/>
    </source>
</evidence>
<dbReference type="SUPFAM" id="SSF54427">
    <property type="entry name" value="NTF2-like"/>
    <property type="match status" value="1"/>
</dbReference>
<feature type="chain" id="PRO_5011593771" evidence="1">
    <location>
        <begin position="25"/>
        <end position="153"/>
    </location>
</feature>
<dbReference type="Gene3D" id="3.10.450.50">
    <property type="match status" value="1"/>
</dbReference>
<keyword evidence="3" id="KW-1185">Reference proteome</keyword>
<keyword evidence="1" id="KW-0732">Signal</keyword>
<dbReference type="Proteomes" id="UP000199421">
    <property type="component" value="Unassembled WGS sequence"/>
</dbReference>
<protein>
    <submittedName>
        <fullName evidence="2">Putative lumazine-binding</fullName>
    </submittedName>
</protein>
<dbReference type="AlphaFoldDB" id="A0A1H7UVR0"/>
<accession>A0A1H7UVR0</accession>